<keyword evidence="7" id="KW-0604">Photosystem II</keyword>
<evidence type="ECO:0000313" key="9">
    <source>
        <dbReference type="EMBL" id="KAJ6808592.1"/>
    </source>
</evidence>
<keyword evidence="5" id="KW-0793">Thylakoid</keyword>
<evidence type="ECO:0000256" key="8">
    <source>
        <dbReference type="SAM" id="Phobius"/>
    </source>
</evidence>
<evidence type="ECO:0000256" key="5">
    <source>
        <dbReference type="ARBA" id="ARBA00023078"/>
    </source>
</evidence>
<evidence type="ECO:0000256" key="1">
    <source>
        <dbReference type="ARBA" id="ARBA00004370"/>
    </source>
</evidence>
<dbReference type="InterPro" id="IPR038760">
    <property type="entry name" value="PsbY_plant"/>
</dbReference>
<dbReference type="GO" id="GO:0015979">
    <property type="term" value="P:photosynthesis"/>
    <property type="evidence" value="ECO:0007669"/>
    <property type="project" value="UniProtKB-KW"/>
</dbReference>
<dbReference type="GO" id="GO:0009534">
    <property type="term" value="C:chloroplast thylakoid"/>
    <property type="evidence" value="ECO:0007669"/>
    <property type="project" value="TreeGrafter"/>
</dbReference>
<organism evidence="10 11">
    <name type="scientific">Iris pallida</name>
    <name type="common">Sweet iris</name>
    <dbReference type="NCBI Taxonomy" id="29817"/>
    <lineage>
        <taxon>Eukaryota</taxon>
        <taxon>Viridiplantae</taxon>
        <taxon>Streptophyta</taxon>
        <taxon>Embryophyta</taxon>
        <taxon>Tracheophyta</taxon>
        <taxon>Spermatophyta</taxon>
        <taxon>Magnoliopsida</taxon>
        <taxon>Liliopsida</taxon>
        <taxon>Asparagales</taxon>
        <taxon>Iridaceae</taxon>
        <taxon>Iridoideae</taxon>
        <taxon>Irideae</taxon>
        <taxon>Iris</taxon>
    </lineage>
</organism>
<dbReference type="GO" id="GO:0030145">
    <property type="term" value="F:manganese ion binding"/>
    <property type="evidence" value="ECO:0007669"/>
    <property type="project" value="InterPro"/>
</dbReference>
<keyword evidence="2" id="KW-0602">Photosynthesis</keyword>
<reference evidence="10" key="1">
    <citation type="journal article" date="2023" name="GigaByte">
        <title>Genome assembly of the bearded iris, Iris pallida Lam.</title>
        <authorList>
            <person name="Bruccoleri R.E."/>
            <person name="Oakeley E.J."/>
            <person name="Faust A.M.E."/>
            <person name="Altorfer M."/>
            <person name="Dessus-Babus S."/>
            <person name="Burckhardt D."/>
            <person name="Oertli M."/>
            <person name="Naumann U."/>
            <person name="Petersen F."/>
            <person name="Wong J."/>
        </authorList>
    </citation>
    <scope>NUCLEOTIDE SEQUENCE</scope>
    <source>
        <strain evidence="10">GSM-AAB239-AS_SAM_17_03QT</strain>
    </source>
</reference>
<keyword evidence="6 8" id="KW-0472">Membrane</keyword>
<keyword evidence="4 8" id="KW-1133">Transmembrane helix</keyword>
<dbReference type="GO" id="GO:0045454">
    <property type="term" value="P:cell redox homeostasis"/>
    <property type="evidence" value="ECO:0007669"/>
    <property type="project" value="TreeGrafter"/>
</dbReference>
<dbReference type="EMBL" id="JANAVB010008998">
    <property type="protein sequence ID" value="KAJ6840985.1"/>
    <property type="molecule type" value="Genomic_DNA"/>
</dbReference>
<feature type="transmembrane region" description="Helical" evidence="8">
    <location>
        <begin position="168"/>
        <end position="189"/>
    </location>
</feature>
<keyword evidence="3 8" id="KW-0812">Transmembrane</keyword>
<dbReference type="GO" id="GO:0009523">
    <property type="term" value="C:photosystem II"/>
    <property type="evidence" value="ECO:0007669"/>
    <property type="project" value="UniProtKB-KW"/>
</dbReference>
<reference evidence="10" key="2">
    <citation type="submission" date="2023-04" db="EMBL/GenBank/DDBJ databases">
        <authorList>
            <person name="Bruccoleri R.E."/>
            <person name="Oakeley E.J."/>
            <person name="Faust A.-M."/>
            <person name="Dessus-Babus S."/>
            <person name="Altorfer M."/>
            <person name="Burckhardt D."/>
            <person name="Oertli M."/>
            <person name="Naumann U."/>
            <person name="Petersen F."/>
            <person name="Wong J."/>
        </authorList>
    </citation>
    <scope>NUCLEOTIDE SEQUENCE</scope>
    <source>
        <strain evidence="10">GSM-AAB239-AS_SAM_17_03QT</strain>
        <tissue evidence="10">Leaf</tissue>
    </source>
</reference>
<evidence type="ECO:0000313" key="11">
    <source>
        <dbReference type="Proteomes" id="UP001140949"/>
    </source>
</evidence>
<accession>A0AAX6HKX1</accession>
<protein>
    <submittedName>
        <fullName evidence="10">Photosystem II core complex proteins psbY, chloroplastic</fullName>
    </submittedName>
</protein>
<sequence length="198" mass="20415">MATIATMSMLNAKCLTTNPPPSNTSKPASIRPLPLLSLPKVLPISKPSNISTPAATAIAGAFFSTLSFTDAAFAAQQIADIAEGSDNRGLALLLPLVPAIGWVLFNILQPALNQLNRMRNEKAITVGLGIGGSLAAAGLMSAPSVSAAELVSIADAAAASSSDSRGQLLLFVVAPAIGWVLFNILQPALNQLNRMRSE</sequence>
<dbReference type="InterPro" id="IPR009388">
    <property type="entry name" value="PSII_PsbY"/>
</dbReference>
<dbReference type="Pfam" id="PF06298">
    <property type="entry name" value="PsbY"/>
    <property type="match status" value="2"/>
</dbReference>
<dbReference type="Proteomes" id="UP001140949">
    <property type="component" value="Unassembled WGS sequence"/>
</dbReference>
<comment type="caution">
    <text evidence="10">The sequence shown here is derived from an EMBL/GenBank/DDBJ whole genome shotgun (WGS) entry which is preliminary data.</text>
</comment>
<evidence type="ECO:0000256" key="3">
    <source>
        <dbReference type="ARBA" id="ARBA00022692"/>
    </source>
</evidence>
<dbReference type="PANTHER" id="PTHR34790:SF1">
    <property type="entry name" value="PHOTOSYSTEM II CORE COMPLEX PROTEINS PSBY, CHLOROPLASTIC"/>
    <property type="match status" value="1"/>
</dbReference>
<keyword evidence="11" id="KW-1185">Reference proteome</keyword>
<feature type="transmembrane region" description="Helical" evidence="8">
    <location>
        <begin position="124"/>
        <end position="148"/>
    </location>
</feature>
<name>A0AAX6HKX1_IRIPA</name>
<evidence type="ECO:0000256" key="6">
    <source>
        <dbReference type="ARBA" id="ARBA00023136"/>
    </source>
</evidence>
<dbReference type="EMBL" id="JANAVB010033220">
    <property type="protein sequence ID" value="KAJ6808592.1"/>
    <property type="molecule type" value="Genomic_DNA"/>
</dbReference>
<feature type="transmembrane region" description="Helical" evidence="8">
    <location>
        <begin position="90"/>
        <end position="112"/>
    </location>
</feature>
<gene>
    <name evidence="9" type="ORF">M6B38_164505</name>
    <name evidence="10" type="ORF">M6B38_308990</name>
</gene>
<comment type="subcellular location">
    <subcellularLocation>
        <location evidence="1">Membrane</location>
    </subcellularLocation>
</comment>
<proteinExistence type="inferred from homology"/>
<dbReference type="HAMAP" id="MF_00717">
    <property type="entry name" value="PSII_PsbY"/>
    <property type="match status" value="1"/>
</dbReference>
<evidence type="ECO:0000256" key="7">
    <source>
        <dbReference type="ARBA" id="ARBA00023276"/>
    </source>
</evidence>
<dbReference type="PANTHER" id="PTHR34790">
    <property type="entry name" value="PHOTOSYSTEM II CORE COMPLEX PROTEINS PSBY, CHLOROPLASTIC"/>
    <property type="match status" value="1"/>
</dbReference>
<evidence type="ECO:0000256" key="2">
    <source>
        <dbReference type="ARBA" id="ARBA00022531"/>
    </source>
</evidence>
<evidence type="ECO:0000313" key="10">
    <source>
        <dbReference type="EMBL" id="KAJ6840985.1"/>
    </source>
</evidence>
<dbReference type="AlphaFoldDB" id="A0AAX6HKX1"/>
<evidence type="ECO:0000256" key="4">
    <source>
        <dbReference type="ARBA" id="ARBA00022989"/>
    </source>
</evidence>